<keyword evidence="4" id="KW-1185">Reference proteome</keyword>
<dbReference type="PANTHER" id="PTHR24189">
    <property type="entry name" value="MYOTROPHIN"/>
    <property type="match status" value="1"/>
</dbReference>
<keyword evidence="1" id="KW-0677">Repeat</keyword>
<keyword evidence="2" id="KW-0040">ANK repeat</keyword>
<organism evidence="3 4">
    <name type="scientific">Legionella donaldsonii</name>
    <dbReference type="NCBI Taxonomy" id="45060"/>
    <lineage>
        <taxon>Bacteria</taxon>
        <taxon>Pseudomonadati</taxon>
        <taxon>Pseudomonadota</taxon>
        <taxon>Gammaproteobacteria</taxon>
        <taxon>Legionellales</taxon>
        <taxon>Legionellaceae</taxon>
        <taxon>Legionella</taxon>
    </lineage>
</organism>
<accession>A0A378JAS8</accession>
<reference evidence="3 4" key="1">
    <citation type="submission" date="2018-06" db="EMBL/GenBank/DDBJ databases">
        <authorList>
            <consortium name="Pathogen Informatics"/>
            <person name="Doyle S."/>
        </authorList>
    </citation>
    <scope>NUCLEOTIDE SEQUENCE [LARGE SCALE GENOMIC DNA]</scope>
    <source>
        <strain evidence="3 4">NCTC13292</strain>
    </source>
</reference>
<dbReference type="InterPro" id="IPR050745">
    <property type="entry name" value="Multifunctional_regulatory"/>
</dbReference>
<evidence type="ECO:0000313" key="4">
    <source>
        <dbReference type="Proteomes" id="UP000254677"/>
    </source>
</evidence>
<dbReference type="Pfam" id="PF12796">
    <property type="entry name" value="Ank_2"/>
    <property type="match status" value="1"/>
</dbReference>
<evidence type="ECO:0000256" key="2">
    <source>
        <dbReference type="ARBA" id="ARBA00023043"/>
    </source>
</evidence>
<dbReference type="AlphaFoldDB" id="A0A378JAS8"/>
<evidence type="ECO:0000313" key="3">
    <source>
        <dbReference type="EMBL" id="STX41690.1"/>
    </source>
</evidence>
<protein>
    <submittedName>
        <fullName evidence="3">Ankyrin repeats (3 copies)</fullName>
    </submittedName>
</protein>
<dbReference type="PANTHER" id="PTHR24189:SF50">
    <property type="entry name" value="ANKYRIN REPEAT AND SOCS BOX PROTEIN 2"/>
    <property type="match status" value="1"/>
</dbReference>
<sequence length="583" mass="65657">MSNKGDLYLTMQELMNLMIILGYPLTSQGLCYGYSYSAQLTMLGAELETFNQRSIKLAEIYRKLEGIAKESLLKIYTSYPPKDLQSHPDNSVGVLIEMLKKERFAKDKTEFNKLEKLKKELITEFTNSVKEISINKENAALQSQAYFDSVSVFHDISSITPNTRPSNQQNARLVMKLLTPIKLEKMGKKIHHPNAITGIFDHTALSQALSLMAKKMPPMDSPVSFEFASYFKVPGSGQNASEKTALHAIGVGFDPNKKEWLFADSMEHQIKRFPLGEEDKLAKEIVKEFTHMKEFKGGIAKPFYINPLLTDAKALEPFNQAVTELQNSQAWQQLQIFNQNKQENEEFLVRNLLMEGAPQVIEDFFSKNPYKQLITSLEIEGKPLINWFLWARGSDENIDLLLASFIKCGGVVNAKDSQGNLALNIYLADCWKMKKLMETDKKAIQFFLAHGADINARTSYKNPPLFHAVYHQSSDLVVFLVENGADPNLLSVNWDNTITSCLHLLIEEVGRGGNEADNAIKMVSLLLEHGADPHAGEDLNQGRSAFQVLKDERKKYPGFEGFKRVEELFSGLEKALGQSGAPK</sequence>
<evidence type="ECO:0000256" key="1">
    <source>
        <dbReference type="ARBA" id="ARBA00022737"/>
    </source>
</evidence>
<name>A0A378JAS8_9GAMM</name>
<dbReference type="InterPro" id="IPR036770">
    <property type="entry name" value="Ankyrin_rpt-contain_sf"/>
</dbReference>
<dbReference type="EMBL" id="UGOA01000001">
    <property type="protein sequence ID" value="STX41690.1"/>
    <property type="molecule type" value="Genomic_DNA"/>
</dbReference>
<dbReference type="Proteomes" id="UP000254677">
    <property type="component" value="Unassembled WGS sequence"/>
</dbReference>
<dbReference type="RefSeq" id="WP_115220878.1">
    <property type="nucleotide sequence ID" value="NZ_UGOA01000001.1"/>
</dbReference>
<dbReference type="SMART" id="SM00248">
    <property type="entry name" value="ANK"/>
    <property type="match status" value="3"/>
</dbReference>
<proteinExistence type="predicted"/>
<dbReference type="Gene3D" id="1.25.40.20">
    <property type="entry name" value="Ankyrin repeat-containing domain"/>
    <property type="match status" value="1"/>
</dbReference>
<gene>
    <name evidence="3" type="ORF">NCTC13292_01119</name>
</gene>
<dbReference type="SUPFAM" id="SSF48403">
    <property type="entry name" value="Ankyrin repeat"/>
    <property type="match status" value="1"/>
</dbReference>
<dbReference type="InterPro" id="IPR002110">
    <property type="entry name" value="Ankyrin_rpt"/>
</dbReference>
<dbReference type="OrthoDB" id="5653294at2"/>